<dbReference type="HOGENOM" id="CLU_2980042_0_0_1"/>
<sequence>MIMLVSLQGKNDLENQGTEQRFPPVHGTYTYIQRHDGYIAHRYRSVVNHHHKTWGWDQ</sequence>
<dbReference type="Proteomes" id="UP000054217">
    <property type="component" value="Unassembled WGS sequence"/>
</dbReference>
<accession>A0A0C3NJM9</accession>
<dbReference type="InParanoid" id="A0A0C3NJM9"/>
<name>A0A0C3NJM9_PISTI</name>
<dbReference type="EMBL" id="KN832064">
    <property type="protein sequence ID" value="KIN95593.1"/>
    <property type="molecule type" value="Genomic_DNA"/>
</dbReference>
<organism evidence="1 2">
    <name type="scientific">Pisolithus tinctorius Marx 270</name>
    <dbReference type="NCBI Taxonomy" id="870435"/>
    <lineage>
        <taxon>Eukaryota</taxon>
        <taxon>Fungi</taxon>
        <taxon>Dikarya</taxon>
        <taxon>Basidiomycota</taxon>
        <taxon>Agaricomycotina</taxon>
        <taxon>Agaricomycetes</taxon>
        <taxon>Agaricomycetidae</taxon>
        <taxon>Boletales</taxon>
        <taxon>Sclerodermatineae</taxon>
        <taxon>Pisolithaceae</taxon>
        <taxon>Pisolithus</taxon>
    </lineage>
</organism>
<reference evidence="2" key="2">
    <citation type="submission" date="2015-01" db="EMBL/GenBank/DDBJ databases">
        <title>Evolutionary Origins and Diversification of the Mycorrhizal Mutualists.</title>
        <authorList>
            <consortium name="DOE Joint Genome Institute"/>
            <consortium name="Mycorrhizal Genomics Consortium"/>
            <person name="Kohler A."/>
            <person name="Kuo A."/>
            <person name="Nagy L.G."/>
            <person name="Floudas D."/>
            <person name="Copeland A."/>
            <person name="Barry K.W."/>
            <person name="Cichocki N."/>
            <person name="Veneault-Fourrey C."/>
            <person name="LaButti K."/>
            <person name="Lindquist E.A."/>
            <person name="Lipzen A."/>
            <person name="Lundell T."/>
            <person name="Morin E."/>
            <person name="Murat C."/>
            <person name="Riley R."/>
            <person name="Ohm R."/>
            <person name="Sun H."/>
            <person name="Tunlid A."/>
            <person name="Henrissat B."/>
            <person name="Grigoriev I.V."/>
            <person name="Hibbett D.S."/>
            <person name="Martin F."/>
        </authorList>
    </citation>
    <scope>NUCLEOTIDE SEQUENCE [LARGE SCALE GENOMIC DNA]</scope>
    <source>
        <strain evidence="2">Marx 270</strain>
    </source>
</reference>
<proteinExistence type="predicted"/>
<evidence type="ECO:0000313" key="2">
    <source>
        <dbReference type="Proteomes" id="UP000054217"/>
    </source>
</evidence>
<protein>
    <submittedName>
        <fullName evidence="1">Uncharacterized protein</fullName>
    </submittedName>
</protein>
<dbReference type="AlphaFoldDB" id="A0A0C3NJM9"/>
<gene>
    <name evidence="1" type="ORF">M404DRAFT_1007378</name>
</gene>
<keyword evidence="2" id="KW-1185">Reference proteome</keyword>
<reference evidence="1 2" key="1">
    <citation type="submission" date="2014-04" db="EMBL/GenBank/DDBJ databases">
        <authorList>
            <consortium name="DOE Joint Genome Institute"/>
            <person name="Kuo A."/>
            <person name="Kohler A."/>
            <person name="Costa M.D."/>
            <person name="Nagy L.G."/>
            <person name="Floudas D."/>
            <person name="Copeland A."/>
            <person name="Barry K.W."/>
            <person name="Cichocki N."/>
            <person name="Veneault-Fourrey C."/>
            <person name="LaButti K."/>
            <person name="Lindquist E.A."/>
            <person name="Lipzen A."/>
            <person name="Lundell T."/>
            <person name="Morin E."/>
            <person name="Murat C."/>
            <person name="Sun H."/>
            <person name="Tunlid A."/>
            <person name="Henrissat B."/>
            <person name="Grigoriev I.V."/>
            <person name="Hibbett D.S."/>
            <person name="Martin F."/>
            <person name="Nordberg H.P."/>
            <person name="Cantor M.N."/>
            <person name="Hua S.X."/>
        </authorList>
    </citation>
    <scope>NUCLEOTIDE SEQUENCE [LARGE SCALE GENOMIC DNA]</scope>
    <source>
        <strain evidence="1 2">Marx 270</strain>
    </source>
</reference>
<evidence type="ECO:0000313" key="1">
    <source>
        <dbReference type="EMBL" id="KIN95593.1"/>
    </source>
</evidence>